<evidence type="ECO:0000313" key="2">
    <source>
        <dbReference type="Proteomes" id="UP000735302"/>
    </source>
</evidence>
<reference evidence="1 2" key="1">
    <citation type="journal article" date="2021" name="Elife">
        <title>Chloroplast acquisition without the gene transfer in kleptoplastic sea slugs, Plakobranchus ocellatus.</title>
        <authorList>
            <person name="Maeda T."/>
            <person name="Takahashi S."/>
            <person name="Yoshida T."/>
            <person name="Shimamura S."/>
            <person name="Takaki Y."/>
            <person name="Nagai Y."/>
            <person name="Toyoda A."/>
            <person name="Suzuki Y."/>
            <person name="Arimoto A."/>
            <person name="Ishii H."/>
            <person name="Satoh N."/>
            <person name="Nishiyama T."/>
            <person name="Hasebe M."/>
            <person name="Maruyama T."/>
            <person name="Minagawa J."/>
            <person name="Obokata J."/>
            <person name="Shigenobu S."/>
        </authorList>
    </citation>
    <scope>NUCLEOTIDE SEQUENCE [LARGE SCALE GENOMIC DNA]</scope>
</reference>
<accession>A0AAV4BDL5</accession>
<dbReference type="AlphaFoldDB" id="A0AAV4BDL5"/>
<comment type="caution">
    <text evidence="1">The sequence shown here is derived from an EMBL/GenBank/DDBJ whole genome shotgun (WGS) entry which is preliminary data.</text>
</comment>
<dbReference type="EMBL" id="BLXT01005253">
    <property type="protein sequence ID" value="GFO21446.1"/>
    <property type="molecule type" value="Genomic_DNA"/>
</dbReference>
<organism evidence="1 2">
    <name type="scientific">Plakobranchus ocellatus</name>
    <dbReference type="NCBI Taxonomy" id="259542"/>
    <lineage>
        <taxon>Eukaryota</taxon>
        <taxon>Metazoa</taxon>
        <taxon>Spiralia</taxon>
        <taxon>Lophotrochozoa</taxon>
        <taxon>Mollusca</taxon>
        <taxon>Gastropoda</taxon>
        <taxon>Heterobranchia</taxon>
        <taxon>Euthyneura</taxon>
        <taxon>Panpulmonata</taxon>
        <taxon>Sacoglossa</taxon>
        <taxon>Placobranchoidea</taxon>
        <taxon>Plakobranchidae</taxon>
        <taxon>Plakobranchus</taxon>
    </lineage>
</organism>
<keyword evidence="2" id="KW-1185">Reference proteome</keyword>
<gene>
    <name evidence="1" type="ORF">PoB_004795100</name>
</gene>
<evidence type="ECO:0000313" key="1">
    <source>
        <dbReference type="EMBL" id="GFO21446.1"/>
    </source>
</evidence>
<name>A0AAV4BDL5_9GAST</name>
<dbReference type="Proteomes" id="UP000735302">
    <property type="component" value="Unassembled WGS sequence"/>
</dbReference>
<protein>
    <submittedName>
        <fullName evidence="1">Uncharacterized protein</fullName>
    </submittedName>
</protein>
<sequence length="146" mass="17138">MSWGEKKVFVRMAIDVKDVKERKSVPDVYKRNSTLVFNLKSEGTHLRVCKDVFLNATGLKKWWVLNTVTEDVPSNPKETQSIRSQMLNFSDNGKYYHWVGETRFQRLIPTSFTAEKKNKSKFDHLQLLKDVLPAKVHHFYDTLPHQ</sequence>
<proteinExistence type="predicted"/>